<dbReference type="Proteomes" id="UP000005408">
    <property type="component" value="Unassembled WGS sequence"/>
</dbReference>
<dbReference type="Gene3D" id="1.10.150.50">
    <property type="entry name" value="Transcription Factor, Ets-1"/>
    <property type="match status" value="1"/>
</dbReference>
<proteinExistence type="predicted"/>
<dbReference type="EnsemblMetazoa" id="G5537.2">
    <property type="protein sequence ID" value="G5537.2:cds"/>
    <property type="gene ID" value="G5537"/>
</dbReference>
<reference evidence="3" key="1">
    <citation type="submission" date="2022-08" db="UniProtKB">
        <authorList>
            <consortium name="EnsemblMetazoa"/>
        </authorList>
    </citation>
    <scope>IDENTIFICATION</scope>
    <source>
        <strain evidence="3">05x7-T-G4-1.051#20</strain>
    </source>
</reference>
<dbReference type="GeneID" id="105333450"/>
<dbReference type="RefSeq" id="XP_034324741.1">
    <property type="nucleotide sequence ID" value="XM_034468850.2"/>
</dbReference>
<dbReference type="AlphaFoldDB" id="A0A8W8N6F8"/>
<dbReference type="EnsemblMetazoa" id="G5537.5">
    <property type="protein sequence ID" value="G5537.5:cds"/>
    <property type="gene ID" value="G5537"/>
</dbReference>
<dbReference type="InterPro" id="IPR001660">
    <property type="entry name" value="SAM"/>
</dbReference>
<feature type="region of interest" description="Disordered" evidence="1">
    <location>
        <begin position="388"/>
        <end position="416"/>
    </location>
</feature>
<protein>
    <recommendedName>
        <fullName evidence="2">SAM domain-containing protein</fullName>
    </recommendedName>
</protein>
<feature type="region of interest" description="Disordered" evidence="1">
    <location>
        <begin position="281"/>
        <end position="332"/>
    </location>
</feature>
<evidence type="ECO:0000313" key="3">
    <source>
        <dbReference type="EnsemblMetazoa" id="G5537.1:cds"/>
    </source>
</evidence>
<dbReference type="OMA" id="WEAYVTD"/>
<feature type="domain" description="SAM" evidence="2">
    <location>
        <begin position="432"/>
        <end position="485"/>
    </location>
</feature>
<name>A0A8W8N6F8_MAGGI</name>
<evidence type="ECO:0000259" key="2">
    <source>
        <dbReference type="Pfam" id="PF00536"/>
    </source>
</evidence>
<dbReference type="Pfam" id="PF00536">
    <property type="entry name" value="SAM_1"/>
    <property type="match status" value="1"/>
</dbReference>
<dbReference type="EnsemblMetazoa" id="G5537.3">
    <property type="protein sequence ID" value="G5537.3:cds"/>
    <property type="gene ID" value="G5537"/>
</dbReference>
<organism evidence="3 4">
    <name type="scientific">Magallana gigas</name>
    <name type="common">Pacific oyster</name>
    <name type="synonym">Crassostrea gigas</name>
    <dbReference type="NCBI Taxonomy" id="29159"/>
    <lineage>
        <taxon>Eukaryota</taxon>
        <taxon>Metazoa</taxon>
        <taxon>Spiralia</taxon>
        <taxon>Lophotrochozoa</taxon>
        <taxon>Mollusca</taxon>
        <taxon>Bivalvia</taxon>
        <taxon>Autobranchia</taxon>
        <taxon>Pteriomorphia</taxon>
        <taxon>Ostreida</taxon>
        <taxon>Ostreoidea</taxon>
        <taxon>Ostreidae</taxon>
        <taxon>Magallana</taxon>
    </lineage>
</organism>
<dbReference type="KEGG" id="crg:105333450"/>
<dbReference type="InterPro" id="IPR052281">
    <property type="entry name" value="GAREM"/>
</dbReference>
<dbReference type="EnsemblMetazoa" id="G5537.4">
    <property type="protein sequence ID" value="G5537.4:cds"/>
    <property type="gene ID" value="G5537"/>
</dbReference>
<dbReference type="CDD" id="cd09487">
    <property type="entry name" value="SAM_superfamily"/>
    <property type="match status" value="1"/>
</dbReference>
<dbReference type="SUPFAM" id="SSF47769">
    <property type="entry name" value="SAM/Pointed domain"/>
    <property type="match status" value="1"/>
</dbReference>
<dbReference type="InterPro" id="IPR013761">
    <property type="entry name" value="SAM/pointed_sf"/>
</dbReference>
<accession>A0A8W8N6F8</accession>
<dbReference type="PANTHER" id="PTHR14454:SF11">
    <property type="entry name" value="SERRANO, ISOFORM F"/>
    <property type="match status" value="1"/>
</dbReference>
<evidence type="ECO:0000313" key="4">
    <source>
        <dbReference type="Proteomes" id="UP000005408"/>
    </source>
</evidence>
<dbReference type="PANTHER" id="PTHR14454">
    <property type="entry name" value="GRB2-ASSOCIATED AND REGULATOR OF MAPK PROTEIN FAMILY MEMBER"/>
    <property type="match status" value="1"/>
</dbReference>
<keyword evidence="4" id="KW-1185">Reference proteome</keyword>
<sequence length="495" mass="55880">MVFVVNSVEYSPKDFHEQFSNYLPRLIQVTKGYYGEEQIKTYERGQVLFIRRAGSQERVVASVLHGPLSLTHRLLSIPLDYNAQFCFVSAKKGNKRYSLRRVLSKRRLPIDVIFIPEMTSNDSESFTPMRLINSDDKLVLRLTHTYQDTFLLGHNLSEDKVTSAIQQIPLFLTDLRMSLIVGREGYEQTEWSNYIHSLNEICNNQIQCDNYFGNPDIALYAKEDGDFDATVQVPQVYCTLHDCLNEADVYQTLTGSKPEKRRPDENCDTYEVIASCTREQAPSCSEDTKPKIPPKPQYKSKSMHRSRSADDSAKSGGALPGIPPRRGTCVTRTNKVKGQASLLGLFKKHHDHDDTGETSSELKGVYEDISETSRDNMYSPSKLISQSSFSAKTDPKDVNSPVLPARNINPRGKNIRNKPVTIDAKKDLQKMNVADVGALLQKLRLEKYASVFEKQWIDGAILSELTADILHTDCGMTKLEAVRLMAYVEKGHIPG</sequence>
<dbReference type="OrthoDB" id="6162354at2759"/>
<evidence type="ECO:0000256" key="1">
    <source>
        <dbReference type="SAM" id="MobiDB-lite"/>
    </source>
</evidence>
<dbReference type="EnsemblMetazoa" id="G5537.1">
    <property type="protein sequence ID" value="G5537.1:cds"/>
    <property type="gene ID" value="G5537"/>
</dbReference>